<evidence type="ECO:0000256" key="2">
    <source>
        <dbReference type="ARBA" id="ARBA00022692"/>
    </source>
</evidence>
<evidence type="ECO:0000256" key="5">
    <source>
        <dbReference type="SAM" id="Phobius"/>
    </source>
</evidence>
<evidence type="ECO:0000256" key="3">
    <source>
        <dbReference type="ARBA" id="ARBA00022989"/>
    </source>
</evidence>
<keyword evidence="2 5" id="KW-0812">Transmembrane</keyword>
<dbReference type="AlphaFoldDB" id="A0A975FZY2"/>
<evidence type="ECO:0000313" key="7">
    <source>
        <dbReference type="EMBL" id="QUD88588.1"/>
    </source>
</evidence>
<evidence type="ECO:0000313" key="8">
    <source>
        <dbReference type="Proteomes" id="UP000676409"/>
    </source>
</evidence>
<feature type="domain" description="ABC-2 type transporter transmembrane" evidence="6">
    <location>
        <begin position="105"/>
        <end position="304"/>
    </location>
</feature>
<dbReference type="InterPro" id="IPR013525">
    <property type="entry name" value="ABC2_TM"/>
</dbReference>
<dbReference type="KEGG" id="caul:KCG34_01465"/>
<evidence type="ECO:0000256" key="4">
    <source>
        <dbReference type="ARBA" id="ARBA00023136"/>
    </source>
</evidence>
<dbReference type="RefSeq" id="WP_211938638.1">
    <property type="nucleotide sequence ID" value="NZ_CP073078.1"/>
</dbReference>
<reference evidence="7" key="1">
    <citation type="submission" date="2021-04" db="EMBL/GenBank/DDBJ databases">
        <title>The complete genome sequence of Caulobacter sp. S6.</title>
        <authorList>
            <person name="Tang Y."/>
            <person name="Ouyang W."/>
            <person name="Liu Q."/>
            <person name="Huang B."/>
            <person name="Guo Z."/>
            <person name="Lei P."/>
        </authorList>
    </citation>
    <scope>NUCLEOTIDE SEQUENCE</scope>
    <source>
        <strain evidence="7">S6</strain>
    </source>
</reference>
<feature type="transmembrane region" description="Helical" evidence="5">
    <location>
        <begin position="161"/>
        <end position="185"/>
    </location>
</feature>
<evidence type="ECO:0000256" key="1">
    <source>
        <dbReference type="ARBA" id="ARBA00004141"/>
    </source>
</evidence>
<organism evidence="7 8">
    <name type="scientific">Phenylobacterium montanum</name>
    <dbReference type="NCBI Taxonomy" id="2823693"/>
    <lineage>
        <taxon>Bacteria</taxon>
        <taxon>Pseudomonadati</taxon>
        <taxon>Pseudomonadota</taxon>
        <taxon>Alphaproteobacteria</taxon>
        <taxon>Caulobacterales</taxon>
        <taxon>Caulobacteraceae</taxon>
        <taxon>Phenylobacterium</taxon>
    </lineage>
</organism>
<keyword evidence="8" id="KW-1185">Reference proteome</keyword>
<accession>A0A975FZY2</accession>
<dbReference type="GO" id="GO:0140359">
    <property type="term" value="F:ABC-type transporter activity"/>
    <property type="evidence" value="ECO:0007669"/>
    <property type="project" value="InterPro"/>
</dbReference>
<feature type="transmembrane region" description="Helical" evidence="5">
    <location>
        <begin position="247"/>
        <end position="270"/>
    </location>
</feature>
<protein>
    <submittedName>
        <fullName evidence="7">ABC transporter permease</fullName>
    </submittedName>
</protein>
<gene>
    <name evidence="7" type="ORF">KCG34_01465</name>
</gene>
<keyword evidence="3 5" id="KW-1133">Transmembrane helix</keyword>
<comment type="subcellular location">
    <subcellularLocation>
        <location evidence="1">Membrane</location>
        <topology evidence="1">Multi-pass membrane protein</topology>
    </subcellularLocation>
</comment>
<feature type="transmembrane region" description="Helical" evidence="5">
    <location>
        <begin position="290"/>
        <end position="308"/>
    </location>
</feature>
<feature type="transmembrane region" description="Helical" evidence="5">
    <location>
        <begin position="205"/>
        <end position="227"/>
    </location>
</feature>
<proteinExistence type="predicted"/>
<name>A0A975FZY2_9CAUL</name>
<feature type="transmembrane region" description="Helical" evidence="5">
    <location>
        <begin position="20"/>
        <end position="41"/>
    </location>
</feature>
<keyword evidence="4 5" id="KW-0472">Membrane</keyword>
<dbReference type="Proteomes" id="UP000676409">
    <property type="component" value="Chromosome"/>
</dbReference>
<dbReference type="EMBL" id="CP073078">
    <property type="protein sequence ID" value="QUD88588.1"/>
    <property type="molecule type" value="Genomic_DNA"/>
</dbReference>
<feature type="transmembrane region" description="Helical" evidence="5">
    <location>
        <begin position="110"/>
        <end position="132"/>
    </location>
</feature>
<dbReference type="GO" id="GO:0016020">
    <property type="term" value="C:membrane"/>
    <property type="evidence" value="ECO:0007669"/>
    <property type="project" value="UniProtKB-SubCell"/>
</dbReference>
<evidence type="ECO:0000259" key="6">
    <source>
        <dbReference type="Pfam" id="PF12698"/>
    </source>
</evidence>
<sequence length="326" mass="33868">MTSAAWLIAGREFRAYVATASFWIALAVGPLIMGVGMMALAHKPAPPAASQTLTLSRAPDGVVEARFTDGFPMAAQARNQLLDILRRDTRIRGPIRLAPQPAAKPLDAGAISRFVLVMMLWMTLAGSLGMLLQATVRERANKALESLLAAASPAEIVGGKLIGIGGVSALVVGAWLGSTLAFGALLGGSGGMVSGLLKGMDQPVLLLRALGIYLATFAFYGLTTVAIGARARDSADAQNLARPMFAVLLAVFFAALLSIGAASPPAWLTYAPPFTPFMLLLHPQPAPTELAALALLALSTVIAGRLAIRAVTLDPSPGRSPKRRSA</sequence>
<dbReference type="Pfam" id="PF12698">
    <property type="entry name" value="ABC2_membrane_3"/>
    <property type="match status" value="1"/>
</dbReference>